<evidence type="ECO:0008006" key="2">
    <source>
        <dbReference type="Google" id="ProtNLM"/>
    </source>
</evidence>
<dbReference type="InterPro" id="IPR008884">
    <property type="entry name" value="TylF_MeTrfase"/>
</dbReference>
<dbReference type="AlphaFoldDB" id="A0A6C0I652"/>
<dbReference type="PANTHER" id="PTHR40036">
    <property type="entry name" value="MACROCIN O-METHYLTRANSFERASE"/>
    <property type="match status" value="1"/>
</dbReference>
<dbReference type="Pfam" id="PF05711">
    <property type="entry name" value="TylF"/>
    <property type="match status" value="1"/>
</dbReference>
<dbReference type="InterPro" id="IPR029063">
    <property type="entry name" value="SAM-dependent_MTases_sf"/>
</dbReference>
<evidence type="ECO:0000313" key="1">
    <source>
        <dbReference type="EMBL" id="QHT88279.1"/>
    </source>
</evidence>
<reference evidence="1" key="1">
    <citation type="journal article" date="2020" name="Nature">
        <title>Giant virus diversity and host interactions through global metagenomics.</title>
        <authorList>
            <person name="Schulz F."/>
            <person name="Roux S."/>
            <person name="Paez-Espino D."/>
            <person name="Jungbluth S."/>
            <person name="Walsh D.A."/>
            <person name="Denef V.J."/>
            <person name="McMahon K.D."/>
            <person name="Konstantinidis K.T."/>
            <person name="Eloe-Fadrosh E.A."/>
            <person name="Kyrpides N.C."/>
            <person name="Woyke T."/>
        </authorList>
    </citation>
    <scope>NUCLEOTIDE SEQUENCE</scope>
    <source>
        <strain evidence="1">GVMAG-M-3300023184-50</strain>
    </source>
</reference>
<dbReference type="PANTHER" id="PTHR40036:SF1">
    <property type="entry name" value="MACROCIN O-METHYLTRANSFERASE"/>
    <property type="match status" value="1"/>
</dbReference>
<dbReference type="Gene3D" id="3.40.50.150">
    <property type="entry name" value="Vaccinia Virus protein VP39"/>
    <property type="match status" value="1"/>
</dbReference>
<sequence>MKDIINICKPFSMISTDRFTTNIQAVIKVENDNIQGDIVEIGVWKGGSILSMILAYERLGKQTREFHLYDTFEGMTQPTPIDKDLNNWDAKTLLLNSEFFKCICPYDSVKNTIETYSKYPKNKIFYHVGDILKNTSYPEKIAILRLDTDWYESTKFELDNFYQYVSPGGIVIIDDYGHWQGCKKAVDEFLSKHPDIILNRSDYTGVYFIKPPINI</sequence>
<organism evidence="1">
    <name type="scientific">viral metagenome</name>
    <dbReference type="NCBI Taxonomy" id="1070528"/>
    <lineage>
        <taxon>unclassified sequences</taxon>
        <taxon>metagenomes</taxon>
        <taxon>organismal metagenomes</taxon>
    </lineage>
</organism>
<name>A0A6C0I652_9ZZZZ</name>
<protein>
    <recommendedName>
        <fullName evidence="2">Methyltransferase</fullName>
    </recommendedName>
</protein>
<accession>A0A6C0I652</accession>
<dbReference type="SUPFAM" id="SSF53335">
    <property type="entry name" value="S-adenosyl-L-methionine-dependent methyltransferases"/>
    <property type="match status" value="1"/>
</dbReference>
<proteinExistence type="predicted"/>
<dbReference type="EMBL" id="MN740114">
    <property type="protein sequence ID" value="QHT88279.1"/>
    <property type="molecule type" value="Genomic_DNA"/>
</dbReference>